<dbReference type="Proteomes" id="UP000663828">
    <property type="component" value="Unassembled WGS sequence"/>
</dbReference>
<dbReference type="InterPro" id="IPR041667">
    <property type="entry name" value="Cupin_8"/>
</dbReference>
<sequence length="393" mass="45076">MTSSTSDLVADTRWNVPYVFKGARILRDTCSWADGQRLADLFDGKLLSFRIGKRHKSFFGSRVQFEKDCNHIQSTINDFLHWTATHDRKSLPVDHPLHKYPVEDYFAYADYMHLPELFGDEQHALINMINWADMGMKDRDGKESTLWIGSQGAHTPCHYDTYGINFVAQIVGRKRWLLFPPHSPIGQLQTRIPYEESSVYIDIEPSVLDRLKNIDVYDVTLEPGDVLFVPKHWWHFVSSLDSITISVNSWLKQPGDHEEQIKEMLVRQIVTSAIVAHDYSTDDWLNHNEMVTDPMTNLTILSGLLNNTESNESNEPLPKKSRTVITPTDHVHEERLTSITFGELGLSSTNEAQATERSADISENDALLKRLVKAMTERDTIDLIYNKLCTSHF</sequence>
<feature type="domain" description="JmjC" evidence="4">
    <location>
        <begin position="103"/>
        <end position="266"/>
    </location>
</feature>
<protein>
    <recommendedName>
        <fullName evidence="4">JmjC domain-containing protein</fullName>
    </recommendedName>
</protein>
<evidence type="ECO:0000256" key="2">
    <source>
        <dbReference type="ARBA" id="ARBA00022490"/>
    </source>
</evidence>
<dbReference type="AlphaFoldDB" id="A0A814SBM5"/>
<comment type="subcellular location">
    <subcellularLocation>
        <location evidence="1">Cytoplasm</location>
    </subcellularLocation>
</comment>
<gene>
    <name evidence="5" type="ORF">XAT740_LOCUS20521</name>
</gene>
<dbReference type="SMART" id="SM00558">
    <property type="entry name" value="JmjC"/>
    <property type="match status" value="1"/>
</dbReference>
<keyword evidence="2" id="KW-0963">Cytoplasm</keyword>
<name>A0A814SBM5_ADIRI</name>
<keyword evidence="6" id="KW-1185">Reference proteome</keyword>
<reference evidence="5" key="1">
    <citation type="submission" date="2021-02" db="EMBL/GenBank/DDBJ databases">
        <authorList>
            <person name="Nowell W R."/>
        </authorList>
    </citation>
    <scope>NUCLEOTIDE SEQUENCE</scope>
</reference>
<dbReference type="GO" id="GO:0005737">
    <property type="term" value="C:cytoplasm"/>
    <property type="evidence" value="ECO:0007669"/>
    <property type="project" value="UniProtKB-SubCell"/>
</dbReference>
<evidence type="ECO:0000313" key="5">
    <source>
        <dbReference type="EMBL" id="CAF1142887.1"/>
    </source>
</evidence>
<dbReference type="PANTHER" id="PTHR12461">
    <property type="entry name" value="HYPOXIA-INDUCIBLE FACTOR 1 ALPHA INHIBITOR-RELATED"/>
    <property type="match status" value="1"/>
</dbReference>
<evidence type="ECO:0000313" key="6">
    <source>
        <dbReference type="Proteomes" id="UP000663828"/>
    </source>
</evidence>
<dbReference type="Pfam" id="PF13621">
    <property type="entry name" value="Cupin_8"/>
    <property type="match status" value="1"/>
</dbReference>
<evidence type="ECO:0000259" key="4">
    <source>
        <dbReference type="PROSITE" id="PS51184"/>
    </source>
</evidence>
<dbReference type="InterPro" id="IPR003347">
    <property type="entry name" value="JmjC_dom"/>
</dbReference>
<dbReference type="SUPFAM" id="SSF51197">
    <property type="entry name" value="Clavaminate synthase-like"/>
    <property type="match status" value="1"/>
</dbReference>
<comment type="function">
    <text evidence="3">May play a role in cellular stress response.</text>
</comment>
<evidence type="ECO:0000256" key="3">
    <source>
        <dbReference type="ARBA" id="ARBA00037342"/>
    </source>
</evidence>
<comment type="caution">
    <text evidence="5">The sequence shown here is derived from an EMBL/GenBank/DDBJ whole genome shotgun (WGS) entry which is preliminary data.</text>
</comment>
<evidence type="ECO:0000256" key="1">
    <source>
        <dbReference type="ARBA" id="ARBA00004496"/>
    </source>
</evidence>
<dbReference type="EMBL" id="CAJNOR010001437">
    <property type="protein sequence ID" value="CAF1142887.1"/>
    <property type="molecule type" value="Genomic_DNA"/>
</dbReference>
<dbReference type="PROSITE" id="PS51184">
    <property type="entry name" value="JMJC"/>
    <property type="match status" value="1"/>
</dbReference>
<proteinExistence type="predicted"/>
<dbReference type="Gene3D" id="2.60.120.650">
    <property type="entry name" value="Cupin"/>
    <property type="match status" value="1"/>
</dbReference>
<dbReference type="PANTHER" id="PTHR12461:SF43">
    <property type="entry name" value="HSPB1-ASSOCIATED PROTEIN 1"/>
    <property type="match status" value="1"/>
</dbReference>
<accession>A0A814SBM5</accession>
<organism evidence="5 6">
    <name type="scientific">Adineta ricciae</name>
    <name type="common">Rotifer</name>
    <dbReference type="NCBI Taxonomy" id="249248"/>
    <lineage>
        <taxon>Eukaryota</taxon>
        <taxon>Metazoa</taxon>
        <taxon>Spiralia</taxon>
        <taxon>Gnathifera</taxon>
        <taxon>Rotifera</taxon>
        <taxon>Eurotatoria</taxon>
        <taxon>Bdelloidea</taxon>
        <taxon>Adinetida</taxon>
        <taxon>Adinetidae</taxon>
        <taxon>Adineta</taxon>
    </lineage>
</organism>